<name>A0AA38U4X4_9AGAR</name>
<organism evidence="2 3">
    <name type="scientific">Lentinula raphanica</name>
    <dbReference type="NCBI Taxonomy" id="153919"/>
    <lineage>
        <taxon>Eukaryota</taxon>
        <taxon>Fungi</taxon>
        <taxon>Dikarya</taxon>
        <taxon>Basidiomycota</taxon>
        <taxon>Agaricomycotina</taxon>
        <taxon>Agaricomycetes</taxon>
        <taxon>Agaricomycetidae</taxon>
        <taxon>Agaricales</taxon>
        <taxon>Marasmiineae</taxon>
        <taxon>Omphalotaceae</taxon>
        <taxon>Lentinula</taxon>
    </lineage>
</organism>
<proteinExistence type="predicted"/>
<feature type="compositionally biased region" description="Polar residues" evidence="1">
    <location>
        <begin position="1"/>
        <end position="24"/>
    </location>
</feature>
<comment type="caution">
    <text evidence="2">The sequence shown here is derived from an EMBL/GenBank/DDBJ whole genome shotgun (WGS) entry which is preliminary data.</text>
</comment>
<gene>
    <name evidence="2" type="ORF">F5878DRAFT_666585</name>
</gene>
<evidence type="ECO:0000313" key="2">
    <source>
        <dbReference type="EMBL" id="KAJ3832424.1"/>
    </source>
</evidence>
<accession>A0AA38U4X4</accession>
<feature type="region of interest" description="Disordered" evidence="1">
    <location>
        <begin position="243"/>
        <end position="270"/>
    </location>
</feature>
<evidence type="ECO:0000313" key="3">
    <source>
        <dbReference type="Proteomes" id="UP001163846"/>
    </source>
</evidence>
<feature type="region of interest" description="Disordered" evidence="1">
    <location>
        <begin position="1"/>
        <end position="75"/>
    </location>
</feature>
<dbReference type="Proteomes" id="UP001163846">
    <property type="component" value="Unassembled WGS sequence"/>
</dbReference>
<dbReference type="AlphaFoldDB" id="A0AA38U4X4"/>
<reference evidence="2" key="1">
    <citation type="submission" date="2022-08" db="EMBL/GenBank/DDBJ databases">
        <authorList>
            <consortium name="DOE Joint Genome Institute"/>
            <person name="Min B."/>
            <person name="Riley R."/>
            <person name="Sierra-Patev S."/>
            <person name="Naranjo-Ortiz M."/>
            <person name="Looney B."/>
            <person name="Konkel Z."/>
            <person name="Slot J.C."/>
            <person name="Sakamoto Y."/>
            <person name="Steenwyk J.L."/>
            <person name="Rokas A."/>
            <person name="Carro J."/>
            <person name="Camarero S."/>
            <person name="Ferreira P."/>
            <person name="Molpeceres G."/>
            <person name="Ruiz-Duenas F.J."/>
            <person name="Serrano A."/>
            <person name="Henrissat B."/>
            <person name="Drula E."/>
            <person name="Hughes K.W."/>
            <person name="Mata J.L."/>
            <person name="Ishikawa N.K."/>
            <person name="Vargas-Isla R."/>
            <person name="Ushijima S."/>
            <person name="Smith C.A."/>
            <person name="Ahrendt S."/>
            <person name="Andreopoulos W."/>
            <person name="He G."/>
            <person name="Labutti K."/>
            <person name="Lipzen A."/>
            <person name="Ng V."/>
            <person name="Sandor L."/>
            <person name="Barry K."/>
            <person name="Martinez A.T."/>
            <person name="Xiao Y."/>
            <person name="Gibbons J.G."/>
            <person name="Terashima K."/>
            <person name="Hibbett D.S."/>
            <person name="Grigoriev I.V."/>
        </authorList>
    </citation>
    <scope>NUCLEOTIDE SEQUENCE</scope>
    <source>
        <strain evidence="2">TFB9207</strain>
    </source>
</reference>
<sequence length="270" mass="30459">MHTTNVQLLHVPSSNTNDPLSPTPSDGLDGVKSTHPSPIPSDAPHAPSTHTDDPLPPAGSDGMQEESDDNVDKSGWPKWVSDAYDALMAEHLLSDNLWVTTIQAWAALERNYEFSNPIGTSATFPATGRPSVVSWWFRNRKPVLRGPPDNLFGEVSEFSAEWWIWWSMINPTWRERDNATGRLVINESDDGDWSMLNRPGQCGILVVLMCLFWWRQRLPAPSQDWTSALQDVSWVINGLFKANKQPSRKRKISPPPEEQGPRTRRRTRQG</sequence>
<evidence type="ECO:0000256" key="1">
    <source>
        <dbReference type="SAM" id="MobiDB-lite"/>
    </source>
</evidence>
<dbReference type="EMBL" id="MU806963">
    <property type="protein sequence ID" value="KAJ3832424.1"/>
    <property type="molecule type" value="Genomic_DNA"/>
</dbReference>
<protein>
    <submittedName>
        <fullName evidence="2">Uncharacterized protein</fullName>
    </submittedName>
</protein>
<keyword evidence="3" id="KW-1185">Reference proteome</keyword>